<dbReference type="SUPFAM" id="SSF53756">
    <property type="entry name" value="UDP-Glycosyltransferase/glycogen phosphorylase"/>
    <property type="match status" value="1"/>
</dbReference>
<dbReference type="RefSeq" id="WP_317963778.1">
    <property type="nucleotide sequence ID" value="NZ_OX458333.1"/>
</dbReference>
<dbReference type="PANTHER" id="PTHR45947:SF3">
    <property type="entry name" value="SULFOQUINOVOSYL TRANSFERASE SQD2"/>
    <property type="match status" value="1"/>
</dbReference>
<dbReference type="Pfam" id="PF13439">
    <property type="entry name" value="Glyco_transf_4"/>
    <property type="match status" value="1"/>
</dbReference>
<proteinExistence type="predicted"/>
<evidence type="ECO:0000313" key="3">
    <source>
        <dbReference type="EMBL" id="CAI8785465.1"/>
    </source>
</evidence>
<evidence type="ECO:0000313" key="4">
    <source>
        <dbReference type="Proteomes" id="UP001162030"/>
    </source>
</evidence>
<dbReference type="Gene3D" id="3.40.50.2000">
    <property type="entry name" value="Glycogen Phosphorylase B"/>
    <property type="match status" value="2"/>
</dbReference>
<evidence type="ECO:0000259" key="1">
    <source>
        <dbReference type="Pfam" id="PF00534"/>
    </source>
</evidence>
<reference evidence="3 4" key="1">
    <citation type="submission" date="2023-03" db="EMBL/GenBank/DDBJ databases">
        <authorList>
            <person name="Pearce D."/>
        </authorList>
    </citation>
    <scope>NUCLEOTIDE SEQUENCE [LARGE SCALE GENOMIC DNA]</scope>
    <source>
        <strain evidence="3">Msz</strain>
    </source>
</reference>
<feature type="domain" description="Glycosyltransferase subfamily 4-like N-terminal" evidence="2">
    <location>
        <begin position="26"/>
        <end position="168"/>
    </location>
</feature>
<keyword evidence="4" id="KW-1185">Reference proteome</keyword>
<dbReference type="CDD" id="cd03801">
    <property type="entry name" value="GT4_PimA-like"/>
    <property type="match status" value="1"/>
</dbReference>
<dbReference type="Pfam" id="PF00534">
    <property type="entry name" value="Glycos_transf_1"/>
    <property type="match status" value="1"/>
</dbReference>
<dbReference type="InterPro" id="IPR050194">
    <property type="entry name" value="Glycosyltransferase_grp1"/>
</dbReference>
<feature type="domain" description="Glycosyl transferase family 1" evidence="1">
    <location>
        <begin position="190"/>
        <end position="353"/>
    </location>
</feature>
<dbReference type="Proteomes" id="UP001162030">
    <property type="component" value="Chromosome"/>
</dbReference>
<dbReference type="PANTHER" id="PTHR45947">
    <property type="entry name" value="SULFOQUINOVOSYL TRANSFERASE SQD2"/>
    <property type="match status" value="1"/>
</dbReference>
<name>A0ABM9HZB8_9GAMM</name>
<sequence length="387" mass="43422">MRVAICQPRVAKYRVPVFERLGGIPGIELSVFAGKSSNVLEGVESGANFRFVPAPVINRRMGPVEYRYQAAQIQVVKSGRFDAVILPWDSHYLSLGPAIFAGRLCGVPVLLWGHGYSKKGMGFRDSLRNFYGKRANAVLLYSQTVAQRLVRESRFQGERVFVAQNAIDQAPIQAARDTWSRETARLASFRREHELDPQFTVAFVSRLLPDNRIELLVEAFALVRREQPNAKLVIIGDGPCRRDLESLALRLHLGNSVIFAGAIFDENNIAPWLLSSTVFVYPRNIGLSLMHAFGYGLPVITSDNLASHNPEIEALVAGENGLLYEDGNVEDMARKILTVFRNPNLRASMAEKALRQVHEVYTVERMVDGFLEILDFAKHCRKKKNEI</sequence>
<protein>
    <submittedName>
        <fullName evidence="3">Glycosyltransferase family 4 protein</fullName>
    </submittedName>
</protein>
<dbReference type="InterPro" id="IPR001296">
    <property type="entry name" value="Glyco_trans_1"/>
</dbReference>
<organism evidence="3 4">
    <name type="scientific">Methylocaldum szegediense</name>
    <dbReference type="NCBI Taxonomy" id="73780"/>
    <lineage>
        <taxon>Bacteria</taxon>
        <taxon>Pseudomonadati</taxon>
        <taxon>Pseudomonadota</taxon>
        <taxon>Gammaproteobacteria</taxon>
        <taxon>Methylococcales</taxon>
        <taxon>Methylococcaceae</taxon>
        <taxon>Methylocaldum</taxon>
    </lineage>
</organism>
<evidence type="ECO:0000259" key="2">
    <source>
        <dbReference type="Pfam" id="PF13439"/>
    </source>
</evidence>
<accession>A0ABM9HZB8</accession>
<dbReference type="InterPro" id="IPR028098">
    <property type="entry name" value="Glyco_trans_4-like_N"/>
</dbReference>
<dbReference type="EMBL" id="OX458333">
    <property type="protein sequence ID" value="CAI8785465.1"/>
    <property type="molecule type" value="Genomic_DNA"/>
</dbReference>
<gene>
    <name evidence="3" type="ORF">MSZNOR_1304</name>
</gene>